<dbReference type="GeneID" id="66115880"/>
<feature type="domain" description="CN hydrolase" evidence="1">
    <location>
        <begin position="3"/>
        <end position="271"/>
    </location>
</feature>
<dbReference type="InterPro" id="IPR036526">
    <property type="entry name" value="C-N_Hydrolase_sf"/>
</dbReference>
<dbReference type="Gene3D" id="3.60.110.10">
    <property type="entry name" value="Carbon-nitrogen hydrolase"/>
    <property type="match status" value="1"/>
</dbReference>
<organism evidence="2 3">
    <name type="scientific">Scheffersomyces spartinae</name>
    <dbReference type="NCBI Taxonomy" id="45513"/>
    <lineage>
        <taxon>Eukaryota</taxon>
        <taxon>Fungi</taxon>
        <taxon>Dikarya</taxon>
        <taxon>Ascomycota</taxon>
        <taxon>Saccharomycotina</taxon>
        <taxon>Pichiomycetes</taxon>
        <taxon>Debaryomycetaceae</taxon>
        <taxon>Scheffersomyces</taxon>
    </lineage>
</organism>
<dbReference type="SUPFAM" id="SSF56317">
    <property type="entry name" value="Carbon-nitrogen hydrolase"/>
    <property type="match status" value="1"/>
</dbReference>
<evidence type="ECO:0000313" key="2">
    <source>
        <dbReference type="EMBL" id="KAG7192141.1"/>
    </source>
</evidence>
<keyword evidence="2" id="KW-0378">Hydrolase</keyword>
<gene>
    <name evidence="2" type="primary">NIT2</name>
    <name evidence="2" type="ORF">KQ657_002506</name>
</gene>
<dbReference type="AlphaFoldDB" id="A0A9P7V6J2"/>
<evidence type="ECO:0000259" key="1">
    <source>
        <dbReference type="PROSITE" id="PS50263"/>
    </source>
</evidence>
<sequence>MSLRIGLGQICSSSNVKANARVVSKLINKALACQLDVLFLPEASDYISSSSEHGLLLVESVETDFVAAIKGLVRGTPLQVAVGIHSPGVNKEKVKNELLWISDGEVKHRYQKIHLFDVNVPQGPILQELKSVERGDTLCKPFSIGDGDGDETGKWKVGLGICYDIRFPEMGLALRLAGANIITYPLAFTTKTGEAHWKALGIARALDTQSYVIMAAQCGSHDTLYLRPESNNGAVVKRISYGASLVVDPWGVVVCEAKKYSDSALTDDIDQDGDYYQLVEAVLDWQLLATIRQNMPLEDHRVQWK</sequence>
<dbReference type="InterPro" id="IPR001110">
    <property type="entry name" value="UPF0012_CS"/>
</dbReference>
<proteinExistence type="predicted"/>
<dbReference type="PROSITE" id="PS50263">
    <property type="entry name" value="CN_HYDROLASE"/>
    <property type="match status" value="1"/>
</dbReference>
<name>A0A9P7V6J2_9ASCO</name>
<dbReference type="Proteomes" id="UP000790833">
    <property type="component" value="Unassembled WGS sequence"/>
</dbReference>
<dbReference type="PROSITE" id="PS01227">
    <property type="entry name" value="UPF0012"/>
    <property type="match status" value="1"/>
</dbReference>
<dbReference type="InterPro" id="IPR003010">
    <property type="entry name" value="C-N_Hydrolase"/>
</dbReference>
<dbReference type="PANTHER" id="PTHR23088:SF27">
    <property type="entry name" value="DEAMINATED GLUTATHIONE AMIDASE"/>
    <property type="match status" value="1"/>
</dbReference>
<protein>
    <submittedName>
        <fullName evidence="2">Carbon-nitrogen hydrolase</fullName>
    </submittedName>
</protein>
<dbReference type="EMBL" id="JAHMUF010000020">
    <property type="protein sequence ID" value="KAG7192141.1"/>
    <property type="molecule type" value="Genomic_DNA"/>
</dbReference>
<comment type="caution">
    <text evidence="2">The sequence shown here is derived from an EMBL/GenBank/DDBJ whole genome shotgun (WGS) entry which is preliminary data.</text>
</comment>
<dbReference type="PANTHER" id="PTHR23088">
    <property type="entry name" value="NITRILASE-RELATED"/>
    <property type="match status" value="1"/>
</dbReference>
<accession>A0A9P7V6J2</accession>
<keyword evidence="3" id="KW-1185">Reference proteome</keyword>
<dbReference type="OrthoDB" id="10250282at2759"/>
<dbReference type="Pfam" id="PF00795">
    <property type="entry name" value="CN_hydrolase"/>
    <property type="match status" value="1"/>
</dbReference>
<dbReference type="GO" id="GO:0016787">
    <property type="term" value="F:hydrolase activity"/>
    <property type="evidence" value="ECO:0007669"/>
    <property type="project" value="UniProtKB-KW"/>
</dbReference>
<dbReference type="RefSeq" id="XP_043047692.1">
    <property type="nucleotide sequence ID" value="XM_043193266.1"/>
</dbReference>
<evidence type="ECO:0000313" key="3">
    <source>
        <dbReference type="Proteomes" id="UP000790833"/>
    </source>
</evidence>
<reference evidence="2" key="1">
    <citation type="submission" date="2021-03" db="EMBL/GenBank/DDBJ databases">
        <authorList>
            <person name="Palmer J.M."/>
        </authorList>
    </citation>
    <scope>NUCLEOTIDE SEQUENCE</scope>
    <source>
        <strain evidence="2">ARV_011</strain>
    </source>
</reference>